<keyword evidence="4" id="KW-1185">Reference proteome</keyword>
<dbReference type="GO" id="GO:0001681">
    <property type="term" value="F:sialate O-acetylesterase activity"/>
    <property type="evidence" value="ECO:0007669"/>
    <property type="project" value="InterPro"/>
</dbReference>
<evidence type="ECO:0000259" key="2">
    <source>
        <dbReference type="Pfam" id="PF03629"/>
    </source>
</evidence>
<reference evidence="3 4" key="1">
    <citation type="submission" date="2019-01" db="EMBL/GenBank/DDBJ databases">
        <title>Mucilaginibacter antarcticum sp. nov., isolated from antarctic soil.</title>
        <authorList>
            <person name="Yan Y.-Q."/>
            <person name="Du Z.-J."/>
        </authorList>
    </citation>
    <scope>NUCLEOTIDE SEQUENCE [LARGE SCALE GENOMIC DNA]</scope>
    <source>
        <strain evidence="3 4">F01003</strain>
    </source>
</reference>
<proteinExistence type="predicted"/>
<dbReference type="OrthoDB" id="9816001at2"/>
<dbReference type="EMBL" id="SBIW01000011">
    <property type="protein sequence ID" value="RWY48390.1"/>
    <property type="molecule type" value="Genomic_DNA"/>
</dbReference>
<organism evidence="3 4">
    <name type="scientific">Mucilaginibacter gilvus</name>
    <dbReference type="NCBI Taxonomy" id="2305909"/>
    <lineage>
        <taxon>Bacteria</taxon>
        <taxon>Pseudomonadati</taxon>
        <taxon>Bacteroidota</taxon>
        <taxon>Sphingobacteriia</taxon>
        <taxon>Sphingobacteriales</taxon>
        <taxon>Sphingobacteriaceae</taxon>
        <taxon>Mucilaginibacter</taxon>
    </lineage>
</organism>
<dbReference type="InterPro" id="IPR005181">
    <property type="entry name" value="SASA"/>
</dbReference>
<evidence type="ECO:0000313" key="3">
    <source>
        <dbReference type="EMBL" id="RWY48390.1"/>
    </source>
</evidence>
<dbReference type="Gene3D" id="2.60.40.10">
    <property type="entry name" value="Immunoglobulins"/>
    <property type="match status" value="1"/>
</dbReference>
<dbReference type="Gene3D" id="3.40.50.1110">
    <property type="entry name" value="SGNH hydrolase"/>
    <property type="match status" value="1"/>
</dbReference>
<evidence type="ECO:0000313" key="4">
    <source>
        <dbReference type="Proteomes" id="UP000286701"/>
    </source>
</evidence>
<dbReference type="GO" id="GO:0005975">
    <property type="term" value="P:carbohydrate metabolic process"/>
    <property type="evidence" value="ECO:0007669"/>
    <property type="project" value="TreeGrafter"/>
</dbReference>
<gene>
    <name evidence="3" type="ORF">EPL05_19820</name>
</gene>
<dbReference type="InterPro" id="IPR039329">
    <property type="entry name" value="SIAE"/>
</dbReference>
<name>A0A444MJJ3_9SPHI</name>
<dbReference type="Proteomes" id="UP000286701">
    <property type="component" value="Unassembled WGS sequence"/>
</dbReference>
<feature type="domain" description="Sialate O-acetylesterase" evidence="2">
    <location>
        <begin position="121"/>
        <end position="360"/>
    </location>
</feature>
<keyword evidence="1" id="KW-0378">Hydrolase</keyword>
<protein>
    <submittedName>
        <fullName evidence="3">Sialate O-acetylesterase</fullName>
    </submittedName>
</protein>
<comment type="caution">
    <text evidence="3">The sequence shown here is derived from an EMBL/GenBank/DDBJ whole genome shotgun (WGS) entry which is preliminary data.</text>
</comment>
<sequence length="489" mass="54107">MTHHFYLSRIMAKFLLVLIIVTVNGTAYSLNINKEKKLTACQLFSDHVILQQKAKVNIWGSSTPGQKVNVSGSWGKRASAITGANGKWNLKIKTPQAGGPYSIVIVAAGQTIDIKDVLIGEVWLASGQSNMDIPLKGWPPGDTIFNSAQEISNAEYSSIRFMKIPFKISTIPLGSVDGKWISSSPQTAGDFSATAYFYAKALYKKLHVPIGIIQSSIGGTPVEAWTSKGYLSKMIDFNKIIEEQETQNTNTTKINSNSPTVLFNGMINPVVQYTIKGIIWYQGESNVGRAEQYKRLFPNLIKDWRNQWGEELPFYYVQIAPYIYEAVDQHEQGQKLRDAQRYGLYLHHTGMVSTLDVGYLRTAHPPYKQQVGERLALFALKNQYGEKSLVASGPLFKKAIISGKEINIEFESVGGGLVSSANGLNNFEIAGADKIYVKADAKIVENKVVVSNASVINPFYVRYAWSDESIGTLFNKEGLPAATFTSEDQ</sequence>
<dbReference type="InterPro" id="IPR013783">
    <property type="entry name" value="Ig-like_fold"/>
</dbReference>
<dbReference type="PANTHER" id="PTHR22901">
    <property type="entry name" value="SIALATE O-ACETYLESTERASE"/>
    <property type="match status" value="1"/>
</dbReference>
<dbReference type="AlphaFoldDB" id="A0A444MJJ3"/>
<dbReference type="InterPro" id="IPR036514">
    <property type="entry name" value="SGNH_hydro_sf"/>
</dbReference>
<accession>A0A444MJJ3</accession>
<dbReference type="Pfam" id="PF03629">
    <property type="entry name" value="SASA"/>
    <property type="match status" value="1"/>
</dbReference>
<evidence type="ECO:0000256" key="1">
    <source>
        <dbReference type="ARBA" id="ARBA00022801"/>
    </source>
</evidence>
<dbReference type="PANTHER" id="PTHR22901:SF0">
    <property type="entry name" value="SIALATE O-ACETYLESTERASE"/>
    <property type="match status" value="1"/>
</dbReference>
<dbReference type="SUPFAM" id="SSF52266">
    <property type="entry name" value="SGNH hydrolase"/>
    <property type="match status" value="1"/>
</dbReference>